<accession>A0A967KE97</accession>
<comment type="caution">
    <text evidence="1">The sequence shown here is derived from an EMBL/GenBank/DDBJ whole genome shotgun (WGS) entry which is preliminary data.</text>
</comment>
<dbReference type="RefSeq" id="WP_167227440.1">
    <property type="nucleotide sequence ID" value="NZ_JAAQPH010000015.1"/>
</dbReference>
<gene>
    <name evidence="1" type="ORF">HBA54_18720</name>
</gene>
<reference evidence="1" key="1">
    <citation type="submission" date="2020-03" db="EMBL/GenBank/DDBJ databases">
        <title>Genome of Pelagibius litoralis DSM 21314T.</title>
        <authorList>
            <person name="Wang G."/>
        </authorList>
    </citation>
    <scope>NUCLEOTIDE SEQUENCE</scope>
    <source>
        <strain evidence="1">DSM 21314</strain>
    </source>
</reference>
<evidence type="ECO:0000313" key="1">
    <source>
        <dbReference type="EMBL" id="NIA70635.1"/>
    </source>
</evidence>
<proteinExistence type="predicted"/>
<keyword evidence="2" id="KW-1185">Reference proteome</keyword>
<organism evidence="1 2">
    <name type="scientific">Pelagibius litoralis</name>
    <dbReference type="NCBI Taxonomy" id="374515"/>
    <lineage>
        <taxon>Bacteria</taxon>
        <taxon>Pseudomonadati</taxon>
        <taxon>Pseudomonadota</taxon>
        <taxon>Alphaproteobacteria</taxon>
        <taxon>Rhodospirillales</taxon>
        <taxon>Rhodovibrionaceae</taxon>
        <taxon>Pelagibius</taxon>
    </lineage>
</organism>
<dbReference type="EMBL" id="JAAQPH010000015">
    <property type="protein sequence ID" value="NIA70635.1"/>
    <property type="molecule type" value="Genomic_DNA"/>
</dbReference>
<dbReference type="AlphaFoldDB" id="A0A967KE97"/>
<dbReference type="Proteomes" id="UP000761264">
    <property type="component" value="Unassembled WGS sequence"/>
</dbReference>
<sequence>MLHLAPALILALALPLAFVLGFSAHRAGICTVKAVAEVFTTRSAALGPPIPIPGWLAQLRHGCGDVCWLS</sequence>
<name>A0A967KE97_9PROT</name>
<evidence type="ECO:0000313" key="2">
    <source>
        <dbReference type="Proteomes" id="UP000761264"/>
    </source>
</evidence>
<protein>
    <submittedName>
        <fullName evidence="1">Uncharacterized protein</fullName>
    </submittedName>
</protein>